<evidence type="ECO:0000313" key="2">
    <source>
        <dbReference type="EMBL" id="ADX98324.1"/>
    </source>
</evidence>
<dbReference type="InterPro" id="IPR000055">
    <property type="entry name" value="Restrct_endonuc_typeI_TRD"/>
</dbReference>
<dbReference type="Gene3D" id="1.10.287.1120">
    <property type="entry name" value="Bipartite methylase S protein"/>
    <property type="match status" value="1"/>
</dbReference>
<dbReference type="RefSeq" id="WP_013610143.1">
    <property type="nucleotide sequence ID" value="NC_015155.1"/>
</dbReference>
<gene>
    <name evidence="2" type="ordered locus">MSU_0803</name>
</gene>
<protein>
    <submittedName>
        <fullName evidence="2">Type I restriction-modification system specificity subunit</fullName>
        <ecNumber evidence="2">3.1.21.3</ecNumber>
    </submittedName>
</protein>
<sequence length="86" mass="9864">MTAQLGLYLNKFLSIKLLIPTLQMQEKIGNTLSAYDELIENNEKQIKALQRIRTTIFKEWFVNLRFPENKGLSLDDLISAGGGMIY</sequence>
<accession>F0QS54</accession>
<dbReference type="Pfam" id="PF01420">
    <property type="entry name" value="Methylase_S"/>
    <property type="match status" value="1"/>
</dbReference>
<dbReference type="PANTHER" id="PTHR30408:SF12">
    <property type="entry name" value="TYPE I RESTRICTION ENZYME MJAVIII SPECIFICITY SUBUNIT"/>
    <property type="match status" value="1"/>
</dbReference>
<feature type="domain" description="Type I restriction modification DNA specificity" evidence="1">
    <location>
        <begin position="3"/>
        <end position="50"/>
    </location>
</feature>
<keyword evidence="2" id="KW-0378">Hydrolase</keyword>
<name>F0QS54_MYCSL</name>
<evidence type="ECO:0000259" key="1">
    <source>
        <dbReference type="Pfam" id="PF01420"/>
    </source>
</evidence>
<evidence type="ECO:0000313" key="3">
    <source>
        <dbReference type="Proteomes" id="UP000007484"/>
    </source>
</evidence>
<dbReference type="GO" id="GO:0009035">
    <property type="term" value="F:type I site-specific deoxyribonuclease activity"/>
    <property type="evidence" value="ECO:0007669"/>
    <property type="project" value="UniProtKB-EC"/>
</dbReference>
<dbReference type="SUPFAM" id="SSF116734">
    <property type="entry name" value="DNA methylase specificity domain"/>
    <property type="match status" value="1"/>
</dbReference>
<dbReference type="STRING" id="768700.MSU_0803"/>
<dbReference type="HOGENOM" id="CLU_2494618_0_0_14"/>
<reference evidence="2 3" key="1">
    <citation type="journal article" date="2011" name="J. Bacteriol.">
        <title>Complete genome sequences of two hemotropic Mycoplasmas, Mycoplasma haemofelis strain Ohio2 and Mycoplasma suis strain Illinois.</title>
        <authorList>
            <person name="Messick J.B."/>
            <person name="Santos A.P."/>
            <person name="Guimaraes A.M."/>
        </authorList>
    </citation>
    <scope>NUCLEOTIDE SEQUENCE [LARGE SCALE GENOMIC DNA]</scope>
    <source>
        <strain evidence="2 3">Illinois</strain>
    </source>
</reference>
<dbReference type="Proteomes" id="UP000007484">
    <property type="component" value="Chromosome"/>
</dbReference>
<dbReference type="EC" id="3.1.21.3" evidence="2"/>
<organism evidence="2 3">
    <name type="scientific">Mycoplasma suis (strain Illinois)</name>
    <dbReference type="NCBI Taxonomy" id="768700"/>
    <lineage>
        <taxon>Bacteria</taxon>
        <taxon>Bacillati</taxon>
        <taxon>Mycoplasmatota</taxon>
        <taxon>Mollicutes</taxon>
        <taxon>Mycoplasmataceae</taxon>
        <taxon>Mycoplasma</taxon>
    </lineage>
</organism>
<dbReference type="KEGG" id="mss:MSU_0803"/>
<proteinExistence type="predicted"/>
<dbReference type="PANTHER" id="PTHR30408">
    <property type="entry name" value="TYPE-1 RESTRICTION ENZYME ECOKI SPECIFICITY PROTEIN"/>
    <property type="match status" value="1"/>
</dbReference>
<dbReference type="GO" id="GO:0003677">
    <property type="term" value="F:DNA binding"/>
    <property type="evidence" value="ECO:0007669"/>
    <property type="project" value="InterPro"/>
</dbReference>
<dbReference type="AlphaFoldDB" id="F0QS54"/>
<keyword evidence="3" id="KW-1185">Reference proteome</keyword>
<dbReference type="EMBL" id="CP002525">
    <property type="protein sequence ID" value="ADX98324.1"/>
    <property type="molecule type" value="Genomic_DNA"/>
</dbReference>
<dbReference type="InterPro" id="IPR052021">
    <property type="entry name" value="Type-I_RS_S_subunit"/>
</dbReference>